<feature type="transmembrane region" description="Helical" evidence="1">
    <location>
        <begin position="218"/>
        <end position="239"/>
    </location>
</feature>
<gene>
    <name evidence="3" type="ORF">B0W44_16195</name>
</gene>
<accession>A0A1U9KAK4</accession>
<sequence length="315" mass="34137">MKSIQWRKGCETGIRTAWALGKVLFPVTFIVAVLQHTPIIDWAVLLFEPVMGWIGLPGDAAIPLALGNLLNLYAAIGAVLTMEFTVKEVFILAVMLSFSHNLLVEGALCKKIGVSLLAVSAMRLFMAFSSAALIHLVWSGGDQPARYGLVAPDQAEVSGFLPIVWNALQTAVTGTLQFSVVVFLLMIMIQALNDWGVLDIVSRKLSASMNVLGIPERGAVTMAAGLLFGLAFGAGVIIEQAREQAFSKRDLYVMLLFLSGCHAVVEDTLLFVPLGIPIWALLLLRVVVAIVLTVVVARIWRRRSYQPPLAKGESL</sequence>
<evidence type="ECO:0000256" key="1">
    <source>
        <dbReference type="SAM" id="Phobius"/>
    </source>
</evidence>
<reference evidence="3 4" key="1">
    <citation type="journal article" date="2015" name="Int. J. Syst. Evol. Microbiol.">
        <title>Novibacillus thermophilus gen. nov., sp. nov., a Gram-staining-negative and moderately thermophilic member of the family Thermoactinomycetaceae.</title>
        <authorList>
            <person name="Yang G."/>
            <person name="Chen J."/>
            <person name="Zhou S."/>
        </authorList>
    </citation>
    <scope>NUCLEOTIDE SEQUENCE [LARGE SCALE GENOMIC DNA]</scope>
    <source>
        <strain evidence="3 4">SG-1</strain>
    </source>
</reference>
<keyword evidence="1" id="KW-0812">Transmembrane</keyword>
<dbReference type="AlphaFoldDB" id="A0A1U9KAK4"/>
<dbReference type="RefSeq" id="WP_077720911.1">
    <property type="nucleotide sequence ID" value="NZ_CP019699.1"/>
</dbReference>
<dbReference type="Proteomes" id="UP000188603">
    <property type="component" value="Chromosome"/>
</dbReference>
<dbReference type="Pfam" id="PF07670">
    <property type="entry name" value="Gate"/>
    <property type="match status" value="2"/>
</dbReference>
<feature type="domain" description="Nucleoside transporter/FeoB GTPase Gate" evidence="2">
    <location>
        <begin position="18"/>
        <end position="100"/>
    </location>
</feature>
<name>A0A1U9KAK4_9BACL</name>
<organism evidence="3 4">
    <name type="scientific">Novibacillus thermophilus</name>
    <dbReference type="NCBI Taxonomy" id="1471761"/>
    <lineage>
        <taxon>Bacteria</taxon>
        <taxon>Bacillati</taxon>
        <taxon>Bacillota</taxon>
        <taxon>Bacilli</taxon>
        <taxon>Bacillales</taxon>
        <taxon>Thermoactinomycetaceae</taxon>
        <taxon>Novibacillus</taxon>
    </lineage>
</organism>
<evidence type="ECO:0000313" key="4">
    <source>
        <dbReference type="Proteomes" id="UP000188603"/>
    </source>
</evidence>
<dbReference type="STRING" id="1471761.B0W44_16195"/>
<dbReference type="EMBL" id="CP019699">
    <property type="protein sequence ID" value="AQS57062.1"/>
    <property type="molecule type" value="Genomic_DNA"/>
</dbReference>
<feature type="transmembrane region" description="Helical" evidence="1">
    <location>
        <begin position="60"/>
        <end position="82"/>
    </location>
</feature>
<protein>
    <recommendedName>
        <fullName evidence="2">Nucleoside transporter/FeoB GTPase Gate domain-containing protein</fullName>
    </recommendedName>
</protein>
<dbReference type="InterPro" id="IPR011642">
    <property type="entry name" value="Gate_dom"/>
</dbReference>
<feature type="transmembrane region" description="Helical" evidence="1">
    <location>
        <begin position="251"/>
        <end position="272"/>
    </location>
</feature>
<feature type="transmembrane region" description="Helical" evidence="1">
    <location>
        <begin position="278"/>
        <end position="300"/>
    </location>
</feature>
<keyword evidence="1" id="KW-0472">Membrane</keyword>
<keyword evidence="4" id="KW-1185">Reference proteome</keyword>
<evidence type="ECO:0000313" key="3">
    <source>
        <dbReference type="EMBL" id="AQS57062.1"/>
    </source>
</evidence>
<dbReference type="OrthoDB" id="9779080at2"/>
<keyword evidence="1" id="KW-1133">Transmembrane helix</keyword>
<evidence type="ECO:0000259" key="2">
    <source>
        <dbReference type="Pfam" id="PF07670"/>
    </source>
</evidence>
<dbReference type="KEGG" id="ntr:B0W44_16195"/>
<feature type="transmembrane region" description="Helical" evidence="1">
    <location>
        <begin position="89"/>
        <end position="108"/>
    </location>
</feature>
<feature type="transmembrane region" description="Helical" evidence="1">
    <location>
        <begin position="114"/>
        <end position="138"/>
    </location>
</feature>
<feature type="transmembrane region" description="Helical" evidence="1">
    <location>
        <begin position="178"/>
        <end position="198"/>
    </location>
</feature>
<feature type="domain" description="Nucleoside transporter/FeoB GTPase Gate" evidence="2">
    <location>
        <begin position="176"/>
        <end position="262"/>
    </location>
</feature>
<feature type="transmembrane region" description="Helical" evidence="1">
    <location>
        <begin position="20"/>
        <end position="40"/>
    </location>
</feature>
<proteinExistence type="predicted"/>